<dbReference type="GO" id="GO:0005871">
    <property type="term" value="C:kinesin complex"/>
    <property type="evidence" value="ECO:0007669"/>
    <property type="project" value="UniProtKB-UniRule"/>
</dbReference>
<dbReference type="SUPFAM" id="SSF48452">
    <property type="entry name" value="TPR-like"/>
    <property type="match status" value="1"/>
</dbReference>
<comment type="similarity">
    <text evidence="2 10">Belongs to the kinesin light chain family.</text>
</comment>
<feature type="region of interest" description="Disordered" evidence="11">
    <location>
        <begin position="99"/>
        <end position="128"/>
    </location>
</feature>
<keyword evidence="3 10" id="KW-0963">Cytoplasm</keyword>
<protein>
    <recommendedName>
        <fullName evidence="10">Kinesin light chain</fullName>
    </recommendedName>
</protein>
<dbReference type="OMA" id="DHANSYH"/>
<evidence type="ECO:0000256" key="7">
    <source>
        <dbReference type="ARBA" id="ARBA00023054"/>
    </source>
</evidence>
<proteinExistence type="inferred from homology"/>
<keyword evidence="8 10" id="KW-0505">Motor protein</keyword>
<keyword evidence="5" id="KW-0677">Repeat</keyword>
<evidence type="ECO:0000256" key="4">
    <source>
        <dbReference type="ARBA" id="ARBA00022701"/>
    </source>
</evidence>
<name>A0A7I4YUJ3_HAECO</name>
<dbReference type="InterPro" id="IPR011990">
    <property type="entry name" value="TPR-like_helical_dom_sf"/>
</dbReference>
<dbReference type="InterPro" id="IPR002151">
    <property type="entry name" value="Kinesin_light"/>
</dbReference>
<dbReference type="InterPro" id="IPR019734">
    <property type="entry name" value="TPR_rpt"/>
</dbReference>
<comment type="subcellular location">
    <subcellularLocation>
        <location evidence="1 10">Cytoplasm</location>
        <location evidence="1 10">Cytoskeleton</location>
    </subcellularLocation>
</comment>
<dbReference type="GO" id="GO:0005874">
    <property type="term" value="C:microtubule"/>
    <property type="evidence" value="ECO:0007669"/>
    <property type="project" value="UniProtKB-UniRule"/>
</dbReference>
<dbReference type="PANTHER" id="PTHR45783:SF3">
    <property type="entry name" value="KINESIN LIGHT CHAIN"/>
    <property type="match status" value="1"/>
</dbReference>
<evidence type="ECO:0000256" key="9">
    <source>
        <dbReference type="ARBA" id="ARBA00023212"/>
    </source>
</evidence>
<dbReference type="SMART" id="SM00028">
    <property type="entry name" value="TPR"/>
    <property type="match status" value="2"/>
</dbReference>
<evidence type="ECO:0000313" key="12">
    <source>
        <dbReference type="Proteomes" id="UP000025227"/>
    </source>
</evidence>
<feature type="compositionally biased region" description="Polar residues" evidence="11">
    <location>
        <begin position="118"/>
        <end position="128"/>
    </location>
</feature>
<dbReference type="AlphaFoldDB" id="A0A7I4YUJ3"/>
<dbReference type="GO" id="GO:0019894">
    <property type="term" value="F:kinesin binding"/>
    <property type="evidence" value="ECO:0007669"/>
    <property type="project" value="TreeGrafter"/>
</dbReference>
<evidence type="ECO:0000256" key="3">
    <source>
        <dbReference type="ARBA" id="ARBA00022490"/>
    </source>
</evidence>
<evidence type="ECO:0000256" key="8">
    <source>
        <dbReference type="ARBA" id="ARBA00023175"/>
    </source>
</evidence>
<dbReference type="OrthoDB" id="5830397at2759"/>
<dbReference type="GO" id="GO:0007018">
    <property type="term" value="P:microtubule-based movement"/>
    <property type="evidence" value="ECO:0007669"/>
    <property type="project" value="TreeGrafter"/>
</dbReference>
<evidence type="ECO:0000256" key="6">
    <source>
        <dbReference type="ARBA" id="ARBA00022803"/>
    </source>
</evidence>
<evidence type="ECO:0000313" key="13">
    <source>
        <dbReference type="WBParaSite" id="HCON_00142310-00001"/>
    </source>
</evidence>
<evidence type="ECO:0000256" key="2">
    <source>
        <dbReference type="ARBA" id="ARBA00009622"/>
    </source>
</evidence>
<organism evidence="12 13">
    <name type="scientific">Haemonchus contortus</name>
    <name type="common">Barber pole worm</name>
    <dbReference type="NCBI Taxonomy" id="6289"/>
    <lineage>
        <taxon>Eukaryota</taxon>
        <taxon>Metazoa</taxon>
        <taxon>Ecdysozoa</taxon>
        <taxon>Nematoda</taxon>
        <taxon>Chromadorea</taxon>
        <taxon>Rhabditida</taxon>
        <taxon>Rhabditina</taxon>
        <taxon>Rhabditomorpha</taxon>
        <taxon>Strongyloidea</taxon>
        <taxon>Trichostrongylidae</taxon>
        <taxon>Haemonchus</taxon>
    </lineage>
</organism>
<keyword evidence="4 10" id="KW-0493">Microtubule</keyword>
<dbReference type="GO" id="GO:0005737">
    <property type="term" value="C:cytoplasm"/>
    <property type="evidence" value="ECO:0007669"/>
    <property type="project" value="TreeGrafter"/>
</dbReference>
<reference evidence="13" key="1">
    <citation type="submission" date="2020-12" db="UniProtKB">
        <authorList>
            <consortium name="WormBaseParasite"/>
        </authorList>
    </citation>
    <scope>IDENTIFICATION</scope>
    <source>
        <strain evidence="13">MHco3</strain>
    </source>
</reference>
<keyword evidence="9 10" id="KW-0206">Cytoskeleton</keyword>
<comment type="function">
    <text evidence="10">Kinesin is a microtubule-associated force-producing protein that play a role in organelle transport.</text>
</comment>
<dbReference type="WBParaSite" id="HCON_00142310-00001">
    <property type="protein sequence ID" value="HCON_00142310-00001"/>
    <property type="gene ID" value="HCON_00142310"/>
</dbReference>
<dbReference type="Pfam" id="PF13424">
    <property type="entry name" value="TPR_12"/>
    <property type="match status" value="1"/>
</dbReference>
<keyword evidence="7" id="KW-0175">Coiled coil</keyword>
<evidence type="ECO:0000256" key="5">
    <source>
        <dbReference type="ARBA" id="ARBA00022737"/>
    </source>
</evidence>
<dbReference type="Proteomes" id="UP000025227">
    <property type="component" value="Unplaced"/>
</dbReference>
<keyword evidence="6" id="KW-0802">TPR repeat</keyword>
<dbReference type="PANTHER" id="PTHR45783">
    <property type="entry name" value="KINESIN LIGHT CHAIN"/>
    <property type="match status" value="1"/>
</dbReference>
<evidence type="ECO:0000256" key="11">
    <source>
        <dbReference type="SAM" id="MobiDB-lite"/>
    </source>
</evidence>
<evidence type="ECO:0000256" key="1">
    <source>
        <dbReference type="ARBA" id="ARBA00004245"/>
    </source>
</evidence>
<evidence type="ECO:0000256" key="10">
    <source>
        <dbReference type="RuleBase" id="RU367020"/>
    </source>
</evidence>
<dbReference type="PRINTS" id="PR00381">
    <property type="entry name" value="KINESINLIGHT"/>
</dbReference>
<keyword evidence="12" id="KW-1185">Reference proteome</keyword>
<comment type="subunit">
    <text evidence="10">Oligomeric complex composed of two heavy chains and two light chains.</text>
</comment>
<dbReference type="Gene3D" id="1.25.40.10">
    <property type="entry name" value="Tetratricopeptide repeat domain"/>
    <property type="match status" value="1"/>
</dbReference>
<accession>A0A7I4YUJ3</accession>
<sequence>MLAVREKGLGENRFAVAADLNNLAVFYGKRGKFKDEEPLCKRALEIREKVLGHDNSDIAKQLNNLALLCQDQGKYEEVEQYHKCTLEIYESKLVPDDLNVAKTKNNRGDQTPRKKQRLMNTNGSGAPL</sequence>